<comment type="caution">
    <text evidence="6">The sequence shown here is derived from an EMBL/GenBank/DDBJ whole genome shotgun (WGS) entry which is preliminary data.</text>
</comment>
<keyword evidence="2" id="KW-0808">Transferase</keyword>
<organism evidence="6 7">
    <name type="scientific">Ferruginibacter yonginensis</name>
    <dbReference type="NCBI Taxonomy" id="1310416"/>
    <lineage>
        <taxon>Bacteria</taxon>
        <taxon>Pseudomonadati</taxon>
        <taxon>Bacteroidota</taxon>
        <taxon>Chitinophagia</taxon>
        <taxon>Chitinophagales</taxon>
        <taxon>Chitinophagaceae</taxon>
        <taxon>Ferruginibacter</taxon>
    </lineage>
</organism>
<proteinExistence type="inferred from homology"/>
<evidence type="ECO:0000256" key="3">
    <source>
        <dbReference type="ARBA" id="ARBA00022777"/>
    </source>
</evidence>
<dbReference type="InterPro" id="IPR017508">
    <property type="entry name" value="HipA_N1"/>
</dbReference>
<feature type="domain" description="HipA-like C-terminal" evidence="4">
    <location>
        <begin position="173"/>
        <end position="406"/>
    </location>
</feature>
<keyword evidence="7" id="KW-1185">Reference proteome</keyword>
<feature type="domain" description="HipA N-terminal subdomain 1" evidence="5">
    <location>
        <begin position="10"/>
        <end position="120"/>
    </location>
</feature>
<gene>
    <name evidence="6" type="ORF">ACFOWM_00325</name>
</gene>
<name>A0ABV8QNJ3_9BACT</name>
<dbReference type="InterPro" id="IPR052028">
    <property type="entry name" value="HipA_Ser/Thr_kinase"/>
</dbReference>
<dbReference type="Proteomes" id="UP001595907">
    <property type="component" value="Unassembled WGS sequence"/>
</dbReference>
<comment type="similarity">
    <text evidence="1">Belongs to the HipA Ser/Thr kinase family.</text>
</comment>
<reference evidence="7" key="1">
    <citation type="journal article" date="2019" name="Int. J. Syst. Evol. Microbiol.">
        <title>The Global Catalogue of Microorganisms (GCM) 10K type strain sequencing project: providing services to taxonomists for standard genome sequencing and annotation.</title>
        <authorList>
            <consortium name="The Broad Institute Genomics Platform"/>
            <consortium name="The Broad Institute Genome Sequencing Center for Infectious Disease"/>
            <person name="Wu L."/>
            <person name="Ma J."/>
        </authorList>
    </citation>
    <scope>NUCLEOTIDE SEQUENCE [LARGE SCALE GENOMIC DNA]</scope>
    <source>
        <strain evidence="7">CECT 8289</strain>
    </source>
</reference>
<evidence type="ECO:0000313" key="7">
    <source>
        <dbReference type="Proteomes" id="UP001595907"/>
    </source>
</evidence>
<protein>
    <submittedName>
        <fullName evidence="6">Type II toxin-antitoxin system HipA family toxin</fullName>
    </submittedName>
</protein>
<dbReference type="Gene3D" id="1.10.1070.20">
    <property type="match status" value="1"/>
</dbReference>
<dbReference type="RefSeq" id="WP_379705405.1">
    <property type="nucleotide sequence ID" value="NZ_JBHSCZ010000001.1"/>
</dbReference>
<dbReference type="EMBL" id="JBHSCZ010000001">
    <property type="protein sequence ID" value="MFC4261307.1"/>
    <property type="molecule type" value="Genomic_DNA"/>
</dbReference>
<dbReference type="Pfam" id="PF13657">
    <property type="entry name" value="Couple_hipA"/>
    <property type="match status" value="1"/>
</dbReference>
<evidence type="ECO:0000259" key="4">
    <source>
        <dbReference type="Pfam" id="PF07804"/>
    </source>
</evidence>
<dbReference type="Pfam" id="PF07804">
    <property type="entry name" value="HipA_C"/>
    <property type="match status" value="1"/>
</dbReference>
<accession>A0ABV8QNJ3</accession>
<evidence type="ECO:0000313" key="6">
    <source>
        <dbReference type="EMBL" id="MFC4261307.1"/>
    </source>
</evidence>
<sequence>MNTAAQIKIFNQLAGAVLFDEAKGLGFVEFEPSFLQKGLDIAPLKMPIAKARQTIFSFPELAQNSTFKGMPGLLADVLPDKYGNALINTWLAKNGRPTGSLNPVETLCFIGKRGMGALEFLPVTPKTPNNSTVLHIDMLVQIAQHILADRQHFNESLGVHYEKALSEILKIGTSAGGARAKAIIAYNPLTKEVKSGQTNAPEGFSHWLIKFDGVTDAQFGASAGYGRVEMAYYKMALDAGIDMMPSMLLEENDRAHFMTRRFDRPTANTKLHVQTFCAMQHYDFNEVGMYSYEQLFETMRTLQLPYPQQEQLFRRMVFNAIARNCDDHTKNVAFVMNQQGEWALSPAYDICHAYRPGSAWVSQQSMSINGKRDGFTNHDFLTVAQNMNIKKAPAIIQQITNVVQQWNDYADEQKVPATLRDAIKSSLLYKCLLF</sequence>
<evidence type="ECO:0000259" key="5">
    <source>
        <dbReference type="Pfam" id="PF13657"/>
    </source>
</evidence>
<dbReference type="PANTHER" id="PTHR37419">
    <property type="entry name" value="SERINE/THREONINE-PROTEIN KINASE TOXIN HIPA"/>
    <property type="match status" value="1"/>
</dbReference>
<dbReference type="PANTHER" id="PTHR37419:SF8">
    <property type="entry name" value="TOXIN YJJJ"/>
    <property type="match status" value="1"/>
</dbReference>
<evidence type="ECO:0000256" key="2">
    <source>
        <dbReference type="ARBA" id="ARBA00022679"/>
    </source>
</evidence>
<evidence type="ECO:0000256" key="1">
    <source>
        <dbReference type="ARBA" id="ARBA00010164"/>
    </source>
</evidence>
<dbReference type="InterPro" id="IPR012893">
    <property type="entry name" value="HipA-like_C"/>
</dbReference>
<keyword evidence="3" id="KW-0418">Kinase</keyword>